<feature type="chain" id="PRO_5037747634" description="Outer membrane lipoprotein carrier protein LolA" evidence="1">
    <location>
        <begin position="21"/>
        <end position="358"/>
    </location>
</feature>
<evidence type="ECO:0000313" key="3">
    <source>
        <dbReference type="Proteomes" id="UP000682811"/>
    </source>
</evidence>
<dbReference type="InterPro" id="IPR052944">
    <property type="entry name" value="Sporulation_related"/>
</dbReference>
<dbReference type="Proteomes" id="UP000682811">
    <property type="component" value="Unassembled WGS sequence"/>
</dbReference>
<organism evidence="2 3">
    <name type="scientific">Paenibacillus azoreducens</name>
    <dbReference type="NCBI Taxonomy" id="116718"/>
    <lineage>
        <taxon>Bacteria</taxon>
        <taxon>Bacillati</taxon>
        <taxon>Bacillota</taxon>
        <taxon>Bacilli</taxon>
        <taxon>Bacillales</taxon>
        <taxon>Paenibacillaceae</taxon>
        <taxon>Paenibacillus</taxon>
    </lineage>
</organism>
<dbReference type="PANTHER" id="PTHR37507">
    <property type="entry name" value="SPORULATION PROTEIN YDCC"/>
    <property type="match status" value="1"/>
</dbReference>
<gene>
    <name evidence="2" type="ORF">J34TS1_26640</name>
</gene>
<protein>
    <recommendedName>
        <fullName evidence="4">Outer membrane lipoprotein carrier protein LolA</fullName>
    </recommendedName>
</protein>
<dbReference type="InterPro" id="IPR029046">
    <property type="entry name" value="LolA/LolB/LppX"/>
</dbReference>
<keyword evidence="3" id="KW-1185">Reference proteome</keyword>
<dbReference type="PANTHER" id="PTHR37507:SF2">
    <property type="entry name" value="SPORULATION PROTEIN YDCC"/>
    <property type="match status" value="1"/>
</dbReference>
<dbReference type="PROSITE" id="PS51257">
    <property type="entry name" value="PROKAR_LIPOPROTEIN"/>
    <property type="match status" value="1"/>
</dbReference>
<sequence length="358" mass="40021">MMKRTLILCATLLMTVVASGCTPGDKLSPDELISKVVAADPQVAPYEVEGKVRYYEDNKLTEDSTYSALYDPANGRVRYESKAKGEVTISVNDGKQITFYQTAKKTATIGSAPKLGISGDHSLKGPTLKMIEAVRKTHDLETLPNEKVAGRDTYHIRMTPKTEGTLYGKQELWIDTKTWSELKAIVENGNSRFESEVTHLNDSPVISDDSFKLKLPSDVKVTRMEDLAASKKITLQEAVKAVGKSFNYWNREDMKLDSIELDELKGKINRSEITLNYMKDGVAYVSLSIFPAPSTKDKNFGMIDVKSIEVRGHKGIYDENIRFIIWDEDGLRYSLQLAHPDLKLDEALKLTAAMQPAK</sequence>
<feature type="signal peptide" evidence="1">
    <location>
        <begin position="1"/>
        <end position="20"/>
    </location>
</feature>
<dbReference type="EMBL" id="BORT01000010">
    <property type="protein sequence ID" value="GIO47899.1"/>
    <property type="molecule type" value="Genomic_DNA"/>
</dbReference>
<reference evidence="2 3" key="1">
    <citation type="submission" date="2021-03" db="EMBL/GenBank/DDBJ databases">
        <title>Antimicrobial resistance genes in bacteria isolated from Japanese honey, and their potential for conferring macrolide and lincosamide resistance in the American foulbrood pathogen Paenibacillus larvae.</title>
        <authorList>
            <person name="Okamoto M."/>
            <person name="Kumagai M."/>
            <person name="Kanamori H."/>
            <person name="Takamatsu D."/>
        </authorList>
    </citation>
    <scope>NUCLEOTIDE SEQUENCE [LARGE SCALE GENOMIC DNA]</scope>
    <source>
        <strain evidence="2 3">J34TS1</strain>
    </source>
</reference>
<evidence type="ECO:0008006" key="4">
    <source>
        <dbReference type="Google" id="ProtNLM"/>
    </source>
</evidence>
<comment type="caution">
    <text evidence="2">The sequence shown here is derived from an EMBL/GenBank/DDBJ whole genome shotgun (WGS) entry which is preliminary data.</text>
</comment>
<evidence type="ECO:0000256" key="1">
    <source>
        <dbReference type="SAM" id="SignalP"/>
    </source>
</evidence>
<dbReference type="Gene3D" id="2.50.20.10">
    <property type="entry name" value="Lipoprotein localisation LolA/LolB/LppX"/>
    <property type="match status" value="1"/>
</dbReference>
<proteinExistence type="predicted"/>
<keyword evidence="1" id="KW-0732">Signal</keyword>
<dbReference type="AlphaFoldDB" id="A0A919YBY3"/>
<accession>A0A919YBY3</accession>
<dbReference type="SUPFAM" id="SSF89392">
    <property type="entry name" value="Prokaryotic lipoproteins and lipoprotein localization factors"/>
    <property type="match status" value="1"/>
</dbReference>
<dbReference type="RefSeq" id="WP_212978648.1">
    <property type="nucleotide sequence ID" value="NZ_AP025343.1"/>
</dbReference>
<evidence type="ECO:0000313" key="2">
    <source>
        <dbReference type="EMBL" id="GIO47899.1"/>
    </source>
</evidence>
<name>A0A919YBY3_9BACL</name>